<dbReference type="SUPFAM" id="SSF52540">
    <property type="entry name" value="P-loop containing nucleoside triphosphate hydrolases"/>
    <property type="match status" value="1"/>
</dbReference>
<dbReference type="EMBL" id="JARAKH010000032">
    <property type="protein sequence ID" value="KAK8385681.1"/>
    <property type="molecule type" value="Genomic_DNA"/>
</dbReference>
<dbReference type="GO" id="GO:0001517">
    <property type="term" value="F:N-acetylglucosamine 6-O-sulfotransferase activity"/>
    <property type="evidence" value="ECO:0007669"/>
    <property type="project" value="TreeGrafter"/>
</dbReference>
<keyword evidence="2" id="KW-1185">Reference proteome</keyword>
<dbReference type="GO" id="GO:0006790">
    <property type="term" value="P:sulfur compound metabolic process"/>
    <property type="evidence" value="ECO:0007669"/>
    <property type="project" value="TreeGrafter"/>
</dbReference>
<accession>A0AAW0TE95</accession>
<name>A0AAW0TE95_SCYPA</name>
<dbReference type="Proteomes" id="UP001487740">
    <property type="component" value="Unassembled WGS sequence"/>
</dbReference>
<dbReference type="Gene3D" id="3.40.50.300">
    <property type="entry name" value="P-loop containing nucleotide triphosphate hydrolases"/>
    <property type="match status" value="1"/>
</dbReference>
<organism evidence="1 2">
    <name type="scientific">Scylla paramamosain</name>
    <name type="common">Mud crab</name>
    <dbReference type="NCBI Taxonomy" id="85552"/>
    <lineage>
        <taxon>Eukaryota</taxon>
        <taxon>Metazoa</taxon>
        <taxon>Ecdysozoa</taxon>
        <taxon>Arthropoda</taxon>
        <taxon>Crustacea</taxon>
        <taxon>Multicrustacea</taxon>
        <taxon>Malacostraca</taxon>
        <taxon>Eumalacostraca</taxon>
        <taxon>Eucarida</taxon>
        <taxon>Decapoda</taxon>
        <taxon>Pleocyemata</taxon>
        <taxon>Brachyura</taxon>
        <taxon>Eubrachyura</taxon>
        <taxon>Portunoidea</taxon>
        <taxon>Portunidae</taxon>
        <taxon>Portuninae</taxon>
        <taxon>Scylla</taxon>
    </lineage>
</organism>
<dbReference type="AlphaFoldDB" id="A0AAW0TE95"/>
<sequence>MEKRRLQQVGLAFLGSKWRRFLLLFLLFSVLLAAQLITSYSKLAGTAAPVEADDAGADVLAGVEDVTVKKAFNIKTQQAQQGDSTRTRLLEALTQLKTRDLQKALKLYDATWNPAAAQKLRMDQALQSLKMTLLEEVSAHGYVDLMAAAHHARPLSDTPRPEPLQVVIVTTWRSGSTFMEELLNSHPAVFNQYEPLTFFGLRQIRNGQDSLKAQRVIHELISCKYDGQDEYLRSAHEVRELLTRNKLVWKVCSSEDWGDALCFNDSFLSQACHLFPWRTMKLVRLRLRFVRALLQDPELNVRVVYLVRDPRGVINSRTDTVKWCKTADCNDPGLLCNDMDEDLRAAVDLQRDFPDRFYVLRYEDMSLNPVNKTRELLSHLTLDFDPHMEEFLASHTTKNYDKPWSTSRESKKRVTYWASKLKPDKLNDVQKACGSVMAKFGYLTINSTKNVTVDKILGPLVLPSSP</sequence>
<evidence type="ECO:0008006" key="3">
    <source>
        <dbReference type="Google" id="ProtNLM"/>
    </source>
</evidence>
<evidence type="ECO:0000313" key="2">
    <source>
        <dbReference type="Proteomes" id="UP001487740"/>
    </source>
</evidence>
<proteinExistence type="predicted"/>
<dbReference type="GO" id="GO:0006044">
    <property type="term" value="P:N-acetylglucosamine metabolic process"/>
    <property type="evidence" value="ECO:0007669"/>
    <property type="project" value="TreeGrafter"/>
</dbReference>
<dbReference type="PANTHER" id="PTHR10704:SF44">
    <property type="entry name" value="LD35051P-RELATED"/>
    <property type="match status" value="1"/>
</dbReference>
<dbReference type="PANTHER" id="PTHR10704">
    <property type="entry name" value="CARBOHYDRATE SULFOTRANSFERASE"/>
    <property type="match status" value="1"/>
</dbReference>
<reference evidence="1 2" key="1">
    <citation type="submission" date="2023-03" db="EMBL/GenBank/DDBJ databases">
        <title>High-quality genome of Scylla paramamosain provides insights in environmental adaptation.</title>
        <authorList>
            <person name="Zhang L."/>
        </authorList>
    </citation>
    <scope>NUCLEOTIDE SEQUENCE [LARGE SCALE GENOMIC DNA]</scope>
    <source>
        <strain evidence="1">LZ_2023a</strain>
        <tissue evidence="1">Muscle</tissue>
    </source>
</reference>
<dbReference type="InterPro" id="IPR051135">
    <property type="entry name" value="Gal/GlcNAc/GalNAc_ST"/>
</dbReference>
<comment type="caution">
    <text evidence="1">The sequence shown here is derived from an EMBL/GenBank/DDBJ whole genome shotgun (WGS) entry which is preliminary data.</text>
</comment>
<protein>
    <recommendedName>
        <fullName evidence="3">Sulfotransferase</fullName>
    </recommendedName>
</protein>
<gene>
    <name evidence="1" type="ORF">O3P69_016454</name>
</gene>
<evidence type="ECO:0000313" key="1">
    <source>
        <dbReference type="EMBL" id="KAK8385681.1"/>
    </source>
</evidence>
<dbReference type="InterPro" id="IPR027417">
    <property type="entry name" value="P-loop_NTPase"/>
</dbReference>
<dbReference type="Pfam" id="PF13469">
    <property type="entry name" value="Sulfotransfer_3"/>
    <property type="match status" value="1"/>
</dbReference>